<keyword evidence="9" id="KW-0492">Microsome</keyword>
<name>A0A4S2KX79_9HYME</name>
<evidence type="ECO:0000256" key="12">
    <source>
        <dbReference type="ARBA" id="ARBA00023033"/>
    </source>
</evidence>
<dbReference type="Pfam" id="PF00067">
    <property type="entry name" value="p450"/>
    <property type="match status" value="1"/>
</dbReference>
<keyword evidence="11 14" id="KW-0408">Iron</keyword>
<dbReference type="Proteomes" id="UP000310200">
    <property type="component" value="Unassembled WGS sequence"/>
</dbReference>
<proteinExistence type="inferred from homology"/>
<comment type="cofactor">
    <cofactor evidence="1 14">
        <name>heme</name>
        <dbReference type="ChEBI" id="CHEBI:30413"/>
    </cofactor>
</comment>
<evidence type="ECO:0000256" key="2">
    <source>
        <dbReference type="ARBA" id="ARBA00003690"/>
    </source>
</evidence>
<dbReference type="SUPFAM" id="SSF48264">
    <property type="entry name" value="Cytochrome P450"/>
    <property type="match status" value="1"/>
</dbReference>
<dbReference type="PRINTS" id="PR00385">
    <property type="entry name" value="P450"/>
</dbReference>
<keyword evidence="10 15" id="KW-0560">Oxidoreductase</keyword>
<comment type="caution">
    <text evidence="16">The sequence shown here is derived from an EMBL/GenBank/DDBJ whole genome shotgun (WGS) entry which is preliminary data.</text>
</comment>
<evidence type="ECO:0000256" key="1">
    <source>
        <dbReference type="ARBA" id="ARBA00001971"/>
    </source>
</evidence>
<feature type="binding site" description="axial binding residue" evidence="14">
    <location>
        <position position="456"/>
    </location>
    <ligand>
        <name>heme</name>
        <dbReference type="ChEBI" id="CHEBI:30413"/>
    </ligand>
    <ligandPart>
        <name>Fe</name>
        <dbReference type="ChEBI" id="CHEBI:18248"/>
    </ligandPart>
</feature>
<evidence type="ECO:0000313" key="16">
    <source>
        <dbReference type="EMBL" id="TGZ52849.1"/>
    </source>
</evidence>
<evidence type="ECO:0000256" key="9">
    <source>
        <dbReference type="ARBA" id="ARBA00022848"/>
    </source>
</evidence>
<evidence type="ECO:0000256" key="13">
    <source>
        <dbReference type="ARBA" id="ARBA00023136"/>
    </source>
</evidence>
<evidence type="ECO:0000256" key="11">
    <source>
        <dbReference type="ARBA" id="ARBA00023004"/>
    </source>
</evidence>
<dbReference type="InterPro" id="IPR001128">
    <property type="entry name" value="Cyt_P450"/>
</dbReference>
<evidence type="ECO:0000256" key="3">
    <source>
        <dbReference type="ARBA" id="ARBA00004174"/>
    </source>
</evidence>
<dbReference type="GO" id="GO:0006082">
    <property type="term" value="P:organic acid metabolic process"/>
    <property type="evidence" value="ECO:0007669"/>
    <property type="project" value="TreeGrafter"/>
</dbReference>
<keyword evidence="6 14" id="KW-0349">Heme</keyword>
<dbReference type="GO" id="GO:0008395">
    <property type="term" value="F:steroid hydroxylase activity"/>
    <property type="evidence" value="ECO:0007669"/>
    <property type="project" value="TreeGrafter"/>
</dbReference>
<keyword evidence="17" id="KW-1185">Reference proteome</keyword>
<evidence type="ECO:0000256" key="10">
    <source>
        <dbReference type="ARBA" id="ARBA00023002"/>
    </source>
</evidence>
<dbReference type="PANTHER" id="PTHR24300:SF376">
    <property type="entry name" value="CYTOCHROME P450 15A1"/>
    <property type="match status" value="1"/>
</dbReference>
<dbReference type="PROSITE" id="PS00086">
    <property type="entry name" value="CYTOCHROME_P450"/>
    <property type="match status" value="1"/>
</dbReference>
<dbReference type="InterPro" id="IPR050182">
    <property type="entry name" value="Cytochrome_P450_fam2"/>
</dbReference>
<evidence type="ECO:0008006" key="18">
    <source>
        <dbReference type="Google" id="ProtNLM"/>
    </source>
</evidence>
<evidence type="ECO:0000256" key="14">
    <source>
        <dbReference type="PIRSR" id="PIRSR602401-1"/>
    </source>
</evidence>
<evidence type="ECO:0000256" key="8">
    <source>
        <dbReference type="ARBA" id="ARBA00022824"/>
    </source>
</evidence>
<comment type="similarity">
    <text evidence="5 15">Belongs to the cytochrome P450 family.</text>
</comment>
<evidence type="ECO:0000313" key="17">
    <source>
        <dbReference type="Proteomes" id="UP000310200"/>
    </source>
</evidence>
<dbReference type="InterPro" id="IPR036396">
    <property type="entry name" value="Cyt_P450_sf"/>
</dbReference>
<keyword evidence="13" id="KW-0472">Membrane</keyword>
<comment type="function">
    <text evidence="2">May be involved in the metabolism of insect hormones and in the breakdown of synthetic insecticides.</text>
</comment>
<dbReference type="AlphaFoldDB" id="A0A4S2KX79"/>
<dbReference type="GO" id="GO:0016712">
    <property type="term" value="F:oxidoreductase activity, acting on paired donors, with incorporation or reduction of molecular oxygen, reduced flavin or flavoprotein as one donor, and incorporation of one atom of oxygen"/>
    <property type="evidence" value="ECO:0007669"/>
    <property type="project" value="TreeGrafter"/>
</dbReference>
<dbReference type="InterPro" id="IPR002401">
    <property type="entry name" value="Cyt_P450_E_grp-I"/>
</dbReference>
<evidence type="ECO:0000256" key="15">
    <source>
        <dbReference type="RuleBase" id="RU000461"/>
    </source>
</evidence>
<gene>
    <name evidence="16" type="ORF">DBV15_05200</name>
</gene>
<keyword evidence="8" id="KW-0256">Endoplasmic reticulum</keyword>
<dbReference type="Gene3D" id="1.10.630.10">
    <property type="entry name" value="Cytochrome P450"/>
    <property type="match status" value="1"/>
</dbReference>
<dbReference type="PANTHER" id="PTHR24300">
    <property type="entry name" value="CYTOCHROME P450 508A4-RELATED"/>
    <property type="match status" value="1"/>
</dbReference>
<dbReference type="GO" id="GO:0020037">
    <property type="term" value="F:heme binding"/>
    <property type="evidence" value="ECO:0007669"/>
    <property type="project" value="InterPro"/>
</dbReference>
<dbReference type="STRING" id="300112.A0A4S2KX79"/>
<reference evidence="16 17" key="1">
    <citation type="journal article" date="2019" name="Philos. Trans. R. Soc. Lond., B, Biol. Sci.">
        <title>Ant behaviour and brain gene expression of defending hosts depend on the ecological success of the intruding social parasite.</title>
        <authorList>
            <person name="Kaur R."/>
            <person name="Stoldt M."/>
            <person name="Jongepier E."/>
            <person name="Feldmeyer B."/>
            <person name="Menzel F."/>
            <person name="Bornberg-Bauer E."/>
            <person name="Foitzik S."/>
        </authorList>
    </citation>
    <scope>NUCLEOTIDE SEQUENCE [LARGE SCALE GENOMIC DNA]</scope>
    <source>
        <tissue evidence="16">Whole body</tissue>
    </source>
</reference>
<protein>
    <recommendedName>
        <fullName evidence="18">Cytochrome P450 305a1</fullName>
    </recommendedName>
</protein>
<dbReference type="InterPro" id="IPR017972">
    <property type="entry name" value="Cyt_P450_CS"/>
</dbReference>
<dbReference type="FunFam" id="1.10.630.10:FF:000238">
    <property type="entry name" value="Cytochrome P450 2A6"/>
    <property type="match status" value="1"/>
</dbReference>
<organism evidence="16 17">
    <name type="scientific">Temnothorax longispinosus</name>
    <dbReference type="NCBI Taxonomy" id="300112"/>
    <lineage>
        <taxon>Eukaryota</taxon>
        <taxon>Metazoa</taxon>
        <taxon>Ecdysozoa</taxon>
        <taxon>Arthropoda</taxon>
        <taxon>Hexapoda</taxon>
        <taxon>Insecta</taxon>
        <taxon>Pterygota</taxon>
        <taxon>Neoptera</taxon>
        <taxon>Endopterygota</taxon>
        <taxon>Hymenoptera</taxon>
        <taxon>Apocrita</taxon>
        <taxon>Aculeata</taxon>
        <taxon>Formicoidea</taxon>
        <taxon>Formicidae</taxon>
        <taxon>Myrmicinae</taxon>
        <taxon>Temnothorax</taxon>
    </lineage>
</organism>
<dbReference type="EMBL" id="QBLH01001169">
    <property type="protein sequence ID" value="TGZ52849.1"/>
    <property type="molecule type" value="Genomic_DNA"/>
</dbReference>
<evidence type="ECO:0000256" key="5">
    <source>
        <dbReference type="ARBA" id="ARBA00010617"/>
    </source>
</evidence>
<evidence type="ECO:0000256" key="4">
    <source>
        <dbReference type="ARBA" id="ARBA00004406"/>
    </source>
</evidence>
<comment type="subcellular location">
    <subcellularLocation>
        <location evidence="4">Endoplasmic reticulum membrane</location>
        <topology evidence="4">Peripheral membrane protein</topology>
    </subcellularLocation>
    <subcellularLocation>
        <location evidence="3">Microsome membrane</location>
        <topology evidence="3">Peripheral membrane protein</topology>
    </subcellularLocation>
</comment>
<dbReference type="PRINTS" id="PR00463">
    <property type="entry name" value="EP450I"/>
</dbReference>
<dbReference type="GO" id="GO:0006805">
    <property type="term" value="P:xenobiotic metabolic process"/>
    <property type="evidence" value="ECO:0007669"/>
    <property type="project" value="TreeGrafter"/>
</dbReference>
<dbReference type="GO" id="GO:0005789">
    <property type="term" value="C:endoplasmic reticulum membrane"/>
    <property type="evidence" value="ECO:0007669"/>
    <property type="project" value="UniProtKB-SubCell"/>
</dbReference>
<keyword evidence="12 15" id="KW-0503">Monooxygenase</keyword>
<keyword evidence="7 14" id="KW-0479">Metal-binding</keyword>
<evidence type="ECO:0000256" key="6">
    <source>
        <dbReference type="ARBA" id="ARBA00022617"/>
    </source>
</evidence>
<evidence type="ECO:0000256" key="7">
    <source>
        <dbReference type="ARBA" id="ARBA00022723"/>
    </source>
</evidence>
<accession>A0A4S2KX79</accession>
<sequence length="511" mass="57688">MWFIIICLAITFTIKILYDWRRPSMFPPGPRGLPIVGNILDVKRLVDETKFYSHAWCRLADIYGPIVGLKLGIAEPLIIVSGKDAVIEMMSRPQFDGRPNGFVHRLRTGGERRGVLFTDGDVWRDQRRFALRTLKEFGFGNGTMEDIILNDAVSLTTTIESLSKSGPITNLYNITSIAVLNSLWTLVAGARFDLENPKLTEILSVVNGIIRNSNVTGGILTHLPFLRYIIPGLTGFTVLNQRLTRMWQFIGSEIARHKQTRTHGEFRDFIDVYLAEMETKQSSSTISSFDGTQCFVIIFPEEQLISVVKDLFSAGVETTNNTIGFIITYLIVKQDVQRKVHEEIDRVLGLVLGKDLLPRIVYKNRLPYLNATIAEVTRLANVGPTSIPHRAMTDSILLGYEIKKNYSLLANLRSVHMDEQHWGDPKVFRPERFINDEGEFVEDPWLIPFGLGHRKCLGETLARNSVFLFVACLLQKFQFVLPPGHPDLFLDGVDGFTIAPPDISVVAIKRI</sequence>
<dbReference type="GO" id="GO:0005506">
    <property type="term" value="F:iron ion binding"/>
    <property type="evidence" value="ECO:0007669"/>
    <property type="project" value="InterPro"/>
</dbReference>